<reference evidence="5 6" key="1">
    <citation type="submission" date="2019-01" db="EMBL/GenBank/DDBJ databases">
        <authorList>
            <person name="Chen W.-M."/>
        </authorList>
    </citation>
    <scope>NUCLEOTIDE SEQUENCE [LARGE SCALE GENOMIC DNA]</scope>
    <source>
        <strain evidence="5 6">KYPC3</strain>
    </source>
</reference>
<proteinExistence type="inferred from homology"/>
<dbReference type="PANTHER" id="PTHR30536">
    <property type="entry name" value="ALTRONATE/GALACTARATE DEHYDRATASE"/>
    <property type="match status" value="1"/>
</dbReference>
<dbReference type="Gene3D" id="2.30.130.110">
    <property type="match status" value="1"/>
</dbReference>
<evidence type="ECO:0000256" key="1">
    <source>
        <dbReference type="ARBA" id="ARBA00010986"/>
    </source>
</evidence>
<dbReference type="EMBL" id="SACS01000024">
    <property type="protein sequence ID" value="RVU33273.1"/>
    <property type="molecule type" value="Genomic_DNA"/>
</dbReference>
<dbReference type="InterPro" id="IPR007392">
    <property type="entry name" value="GD_AH_second"/>
</dbReference>
<sequence>MSTESTTAASNSKPGCSVSLPEPATTQTVALWQVHPRDNVLIALRAIAQGEVLPAPYQHLTALEEIPAGHKVAIADLAQGAEVRKYGFAIGATTQVVKAGSHIHSHNTATNLSGELAYNYSGCQATELDYPADLPTEFMGYRRKNGKVGTRNELWIINTVGCVNRAATRIAAEANKRLAAAGILNTDSVQTSIDGVFAYTHPFGCSQLGDDLAHTRTILAGLIQHPNAGAVLVVGLGCENNQLAKLLEASPGVDSSRIRSFNAQQVEDEVEEGIAAVEELLALMAQDQRTACPVSELVFGMKCGGSDGLSGLTANPLVGQVADLAAGAGGKVILTETPEMFGAEQVFMARARNEAVFNDIVKLVNGFKQYFIDNNQPVYENPSPGNKAGGLTTLEEKSLGAIQKGGSAIVEQVIQYGELASVPGLTLLEGPGNDAVSSTALTAAGATLLLFTTGRGTPLGFPVPTVKISSNSNLAARKPMWIDYDAGAMLLPGVDSQQFSKEFFRYLLQVASGQYTRNEKSDNKEIALWKNGVTL</sequence>
<comment type="similarity">
    <text evidence="1">Belongs to the UxaA family.</text>
</comment>
<organism evidence="5 6">
    <name type="scientific">Rheinheimera riviphila</name>
    <dbReference type="NCBI Taxonomy" id="1834037"/>
    <lineage>
        <taxon>Bacteria</taxon>
        <taxon>Pseudomonadati</taxon>
        <taxon>Pseudomonadota</taxon>
        <taxon>Gammaproteobacteria</taxon>
        <taxon>Chromatiales</taxon>
        <taxon>Chromatiaceae</taxon>
        <taxon>Rheinheimera</taxon>
    </lineage>
</organism>
<dbReference type="Pfam" id="PF20629">
    <property type="entry name" value="GD_AH_C"/>
    <property type="match status" value="1"/>
</dbReference>
<evidence type="ECO:0000313" key="5">
    <source>
        <dbReference type="EMBL" id="RVU33273.1"/>
    </source>
</evidence>
<evidence type="ECO:0000259" key="4">
    <source>
        <dbReference type="SMART" id="SM00858"/>
    </source>
</evidence>
<gene>
    <name evidence="5" type="ORF">EOE67_17610</name>
</gene>
<keyword evidence="2" id="KW-0456">Lyase</keyword>
<keyword evidence="6" id="KW-1185">Reference proteome</keyword>
<dbReference type="InterPro" id="IPR044144">
    <property type="entry name" value="SAF_UxaA/GarD"/>
</dbReference>
<dbReference type="CDD" id="cd11613">
    <property type="entry name" value="SAF_AH_GD"/>
    <property type="match status" value="1"/>
</dbReference>
<dbReference type="GO" id="GO:0019698">
    <property type="term" value="P:D-galacturonate catabolic process"/>
    <property type="evidence" value="ECO:0007669"/>
    <property type="project" value="TreeGrafter"/>
</dbReference>
<dbReference type="OrthoDB" id="9804574at2"/>
<comment type="caution">
    <text evidence="5">The sequence shown here is derived from an EMBL/GenBank/DDBJ whole genome shotgun (WGS) entry which is preliminary data.</text>
</comment>
<name>A0A437QFG3_9GAMM</name>
<evidence type="ECO:0000313" key="6">
    <source>
        <dbReference type="Proteomes" id="UP000283077"/>
    </source>
</evidence>
<dbReference type="AlphaFoldDB" id="A0A437QFG3"/>
<accession>A0A437QFG3</accession>
<feature type="domain" description="SAF" evidence="4">
    <location>
        <begin position="38"/>
        <end position="109"/>
    </location>
</feature>
<dbReference type="InterPro" id="IPR052172">
    <property type="entry name" value="UxaA_altronate/galactarate_dh"/>
</dbReference>
<dbReference type="SMART" id="SM00858">
    <property type="entry name" value="SAF"/>
    <property type="match status" value="1"/>
</dbReference>
<dbReference type="RefSeq" id="WP_127700646.1">
    <property type="nucleotide sequence ID" value="NZ_SACS01000024.1"/>
</dbReference>
<evidence type="ECO:0000256" key="2">
    <source>
        <dbReference type="ARBA" id="ARBA00023239"/>
    </source>
</evidence>
<feature type="compositionally biased region" description="Polar residues" evidence="3">
    <location>
        <begin position="1"/>
        <end position="14"/>
    </location>
</feature>
<dbReference type="Pfam" id="PF08666">
    <property type="entry name" value="SAF"/>
    <property type="match status" value="1"/>
</dbReference>
<dbReference type="Proteomes" id="UP000283077">
    <property type="component" value="Unassembled WGS sequence"/>
</dbReference>
<evidence type="ECO:0000256" key="3">
    <source>
        <dbReference type="SAM" id="MobiDB-lite"/>
    </source>
</evidence>
<protein>
    <submittedName>
        <fullName evidence="5">Altronate dehydratase</fullName>
    </submittedName>
</protein>
<feature type="region of interest" description="Disordered" evidence="3">
    <location>
        <begin position="1"/>
        <end position="20"/>
    </location>
</feature>
<dbReference type="InterPro" id="IPR048332">
    <property type="entry name" value="GD_AH_C"/>
</dbReference>
<dbReference type="Pfam" id="PF04295">
    <property type="entry name" value="GD_AH_second"/>
    <property type="match status" value="1"/>
</dbReference>
<dbReference type="InterPro" id="IPR013974">
    <property type="entry name" value="SAF"/>
</dbReference>
<dbReference type="PANTHER" id="PTHR30536:SF5">
    <property type="entry name" value="ALTRONATE DEHYDRATASE"/>
    <property type="match status" value="1"/>
</dbReference>
<dbReference type="GO" id="GO:0016829">
    <property type="term" value="F:lyase activity"/>
    <property type="evidence" value="ECO:0007669"/>
    <property type="project" value="UniProtKB-KW"/>
</dbReference>